<sequence length="104" mass="12205">MQSETLEKKFTSELVAIHRKLTELLDIKSKVDALSQIKTTVDSLEEYMKVMSSKYDEVLVQMTQQSADISDLKRRVVKLEAQAKEKDVEKLQRELNELDQYNRR</sequence>
<dbReference type="EMBL" id="CM023473">
    <property type="protein sequence ID" value="KAH7954609.1"/>
    <property type="molecule type" value="Genomic_DNA"/>
</dbReference>
<evidence type="ECO:0000313" key="2">
    <source>
        <dbReference type="Proteomes" id="UP000821865"/>
    </source>
</evidence>
<proteinExistence type="predicted"/>
<comment type="caution">
    <text evidence="1">The sequence shown here is derived from an EMBL/GenBank/DDBJ whole genome shotgun (WGS) entry which is preliminary data.</text>
</comment>
<accession>A0ACB8CZR4</accession>
<evidence type="ECO:0000313" key="1">
    <source>
        <dbReference type="EMBL" id="KAH7954609.1"/>
    </source>
</evidence>
<gene>
    <name evidence="1" type="ORF">HPB49_020098</name>
</gene>
<protein>
    <submittedName>
        <fullName evidence="1">Uncharacterized protein</fullName>
    </submittedName>
</protein>
<organism evidence="1 2">
    <name type="scientific">Dermacentor silvarum</name>
    <name type="common">Tick</name>
    <dbReference type="NCBI Taxonomy" id="543639"/>
    <lineage>
        <taxon>Eukaryota</taxon>
        <taxon>Metazoa</taxon>
        <taxon>Ecdysozoa</taxon>
        <taxon>Arthropoda</taxon>
        <taxon>Chelicerata</taxon>
        <taxon>Arachnida</taxon>
        <taxon>Acari</taxon>
        <taxon>Parasitiformes</taxon>
        <taxon>Ixodida</taxon>
        <taxon>Ixodoidea</taxon>
        <taxon>Ixodidae</taxon>
        <taxon>Rhipicephalinae</taxon>
        <taxon>Dermacentor</taxon>
    </lineage>
</organism>
<name>A0ACB8CZR4_DERSI</name>
<keyword evidence="2" id="KW-1185">Reference proteome</keyword>
<reference evidence="1" key="1">
    <citation type="submission" date="2020-05" db="EMBL/GenBank/DDBJ databases">
        <title>Large-scale comparative analyses of tick genomes elucidate their genetic diversity and vector capacities.</title>
        <authorList>
            <person name="Jia N."/>
            <person name="Wang J."/>
            <person name="Shi W."/>
            <person name="Du L."/>
            <person name="Sun Y."/>
            <person name="Zhan W."/>
            <person name="Jiang J."/>
            <person name="Wang Q."/>
            <person name="Zhang B."/>
            <person name="Ji P."/>
            <person name="Sakyi L.B."/>
            <person name="Cui X."/>
            <person name="Yuan T."/>
            <person name="Jiang B."/>
            <person name="Yang W."/>
            <person name="Lam T.T.-Y."/>
            <person name="Chang Q."/>
            <person name="Ding S."/>
            <person name="Wang X."/>
            <person name="Zhu J."/>
            <person name="Ruan X."/>
            <person name="Zhao L."/>
            <person name="Wei J."/>
            <person name="Que T."/>
            <person name="Du C."/>
            <person name="Cheng J."/>
            <person name="Dai P."/>
            <person name="Han X."/>
            <person name="Huang E."/>
            <person name="Gao Y."/>
            <person name="Liu J."/>
            <person name="Shao H."/>
            <person name="Ye R."/>
            <person name="Li L."/>
            <person name="Wei W."/>
            <person name="Wang X."/>
            <person name="Wang C."/>
            <person name="Yang T."/>
            <person name="Huo Q."/>
            <person name="Li W."/>
            <person name="Guo W."/>
            <person name="Chen H."/>
            <person name="Zhou L."/>
            <person name="Ni X."/>
            <person name="Tian J."/>
            <person name="Zhou Y."/>
            <person name="Sheng Y."/>
            <person name="Liu T."/>
            <person name="Pan Y."/>
            <person name="Xia L."/>
            <person name="Li J."/>
            <person name="Zhao F."/>
            <person name="Cao W."/>
        </authorList>
    </citation>
    <scope>NUCLEOTIDE SEQUENCE</scope>
    <source>
        <strain evidence="1">Dsil-2018</strain>
    </source>
</reference>
<dbReference type="Proteomes" id="UP000821865">
    <property type="component" value="Chromosome 4"/>
</dbReference>